<reference evidence="1 2" key="2">
    <citation type="submission" date="2018-11" db="EMBL/GenBank/DDBJ databases">
        <authorList>
            <consortium name="Pathogen Informatics"/>
        </authorList>
    </citation>
    <scope>NUCLEOTIDE SEQUENCE [LARGE SCALE GENOMIC DNA]</scope>
</reference>
<evidence type="ECO:0000313" key="3">
    <source>
        <dbReference type="WBParaSite" id="OFLC_0001001901-mRNA-1"/>
    </source>
</evidence>
<dbReference type="WBParaSite" id="OFLC_0001001901-mRNA-1">
    <property type="protein sequence ID" value="OFLC_0001001901-mRNA-1"/>
    <property type="gene ID" value="OFLC_0001001901"/>
</dbReference>
<keyword evidence="2" id="KW-1185">Reference proteome</keyword>
<sequence>MSTVLKFISLEEEETGNLACLVMSRGFDVRKRC</sequence>
<protein>
    <submittedName>
        <fullName evidence="3">Response regulator</fullName>
    </submittedName>
</protein>
<name>A0A183HRA8_9BILA</name>
<organism evidence="3">
    <name type="scientific">Onchocerca flexuosa</name>
    <dbReference type="NCBI Taxonomy" id="387005"/>
    <lineage>
        <taxon>Eukaryota</taxon>
        <taxon>Metazoa</taxon>
        <taxon>Ecdysozoa</taxon>
        <taxon>Nematoda</taxon>
        <taxon>Chromadorea</taxon>
        <taxon>Rhabditida</taxon>
        <taxon>Spirurina</taxon>
        <taxon>Spiruromorpha</taxon>
        <taxon>Filarioidea</taxon>
        <taxon>Onchocercidae</taxon>
        <taxon>Onchocerca</taxon>
    </lineage>
</organism>
<dbReference type="AlphaFoldDB" id="A0A183HRA8"/>
<dbReference type="EMBL" id="UZAJ01012912">
    <property type="protein sequence ID" value="VDO65191.1"/>
    <property type="molecule type" value="Genomic_DNA"/>
</dbReference>
<dbReference type="Proteomes" id="UP000267606">
    <property type="component" value="Unassembled WGS sequence"/>
</dbReference>
<gene>
    <name evidence="1" type="ORF">OFLC_LOCUS10018</name>
</gene>
<evidence type="ECO:0000313" key="2">
    <source>
        <dbReference type="Proteomes" id="UP000267606"/>
    </source>
</evidence>
<reference evidence="3" key="1">
    <citation type="submission" date="2016-06" db="UniProtKB">
        <authorList>
            <consortium name="WormBaseParasite"/>
        </authorList>
    </citation>
    <scope>IDENTIFICATION</scope>
</reference>
<evidence type="ECO:0000313" key="1">
    <source>
        <dbReference type="EMBL" id="VDO65191.1"/>
    </source>
</evidence>
<proteinExistence type="predicted"/>
<accession>A0A183HRA8</accession>